<reference evidence="8" key="1">
    <citation type="journal article" date="2020" name="mSystems">
        <title>Genome- and Community-Level Interaction Insights into Carbon Utilization and Element Cycling Functions of Hydrothermarchaeota in Hydrothermal Sediment.</title>
        <authorList>
            <person name="Zhou Z."/>
            <person name="Liu Y."/>
            <person name="Xu W."/>
            <person name="Pan J."/>
            <person name="Luo Z.H."/>
            <person name="Li M."/>
        </authorList>
    </citation>
    <scope>NUCLEOTIDE SEQUENCE [LARGE SCALE GENOMIC DNA]</scope>
    <source>
        <strain evidence="8">SpSt-1257</strain>
    </source>
</reference>
<dbReference type="PANTHER" id="PTHR12133:SF1">
    <property type="entry name" value="TRNA (ADENINE(58)-N(1))-METHYLTRANSFERASE, MITOCHONDRIAL"/>
    <property type="match status" value="1"/>
</dbReference>
<accession>A0A831YCI8</accession>
<dbReference type="Proteomes" id="UP000885621">
    <property type="component" value="Unassembled WGS sequence"/>
</dbReference>
<keyword evidence="4 5" id="KW-0819">tRNA processing</keyword>
<keyword evidence="1 5" id="KW-0489">Methyltransferase</keyword>
<comment type="subunit">
    <text evidence="5">Homotetramer composed of a dimer of dimers.</text>
</comment>
<keyword evidence="2 5" id="KW-0808">Transferase</keyword>
<dbReference type="EMBL" id="DSFC01000001">
    <property type="protein sequence ID" value="HEV08768.1"/>
    <property type="molecule type" value="Genomic_DNA"/>
</dbReference>
<comment type="similarity">
    <text evidence="5">Belongs to the class I-like SAM-binding methyltransferase superfamily. TRM61 family.</text>
</comment>
<feature type="binding site" evidence="6">
    <location>
        <position position="126"/>
    </location>
    <ligand>
        <name>S-adenosyl-L-methionine</name>
        <dbReference type="ChEBI" id="CHEBI:59789"/>
    </ligand>
</feature>
<dbReference type="InterPro" id="IPR014816">
    <property type="entry name" value="tRNA_MeTrfase_Gcd14"/>
</dbReference>
<dbReference type="GO" id="GO:0030488">
    <property type="term" value="P:tRNA methylation"/>
    <property type="evidence" value="ECO:0007669"/>
    <property type="project" value="InterPro"/>
</dbReference>
<dbReference type="Gene3D" id="3.40.50.150">
    <property type="entry name" value="Vaccinia Virus protein VP39"/>
    <property type="match status" value="1"/>
</dbReference>
<keyword evidence="3 5" id="KW-0949">S-adenosyl-L-methionine</keyword>
<name>A0A831YCI8_9AQUI</name>
<dbReference type="InterPro" id="IPR049470">
    <property type="entry name" value="TRM61_C"/>
</dbReference>
<organism evidence="8">
    <name type="scientific">Sulfurihydrogenibium azorense</name>
    <dbReference type="NCBI Taxonomy" id="309806"/>
    <lineage>
        <taxon>Bacteria</taxon>
        <taxon>Pseudomonadati</taxon>
        <taxon>Aquificota</taxon>
        <taxon>Aquificia</taxon>
        <taxon>Aquificales</taxon>
        <taxon>Hydrogenothermaceae</taxon>
        <taxon>Sulfurihydrogenibium</taxon>
    </lineage>
</organism>
<evidence type="ECO:0000256" key="3">
    <source>
        <dbReference type="ARBA" id="ARBA00022691"/>
    </source>
</evidence>
<dbReference type="AlphaFoldDB" id="A0A831YCI8"/>
<dbReference type="GO" id="GO:0031515">
    <property type="term" value="C:tRNA (m1A) methyltransferase complex"/>
    <property type="evidence" value="ECO:0007669"/>
    <property type="project" value="UniProtKB-UniRule"/>
</dbReference>
<comment type="function">
    <text evidence="5">Catalyzes the S-adenosyl-L-methionine-dependent formation of N(1)-methyladenine at position 58 (m1A58) in tRNA.</text>
</comment>
<evidence type="ECO:0000256" key="2">
    <source>
        <dbReference type="ARBA" id="ARBA00022679"/>
    </source>
</evidence>
<evidence type="ECO:0000259" key="7">
    <source>
        <dbReference type="Pfam" id="PF08704"/>
    </source>
</evidence>
<evidence type="ECO:0000256" key="4">
    <source>
        <dbReference type="ARBA" id="ARBA00022694"/>
    </source>
</evidence>
<evidence type="ECO:0000256" key="5">
    <source>
        <dbReference type="PIRNR" id="PIRNR017269"/>
    </source>
</evidence>
<evidence type="ECO:0000256" key="1">
    <source>
        <dbReference type="ARBA" id="ARBA00022603"/>
    </source>
</evidence>
<dbReference type="Pfam" id="PF08704">
    <property type="entry name" value="GCD14"/>
    <property type="match status" value="1"/>
</dbReference>
<dbReference type="Gene3D" id="3.10.330.20">
    <property type="match status" value="1"/>
</dbReference>
<dbReference type="CDD" id="cd02440">
    <property type="entry name" value="AdoMet_MTases"/>
    <property type="match status" value="1"/>
</dbReference>
<dbReference type="InterPro" id="IPR029063">
    <property type="entry name" value="SAM-dependent_MTases_sf"/>
</dbReference>
<evidence type="ECO:0000256" key="6">
    <source>
        <dbReference type="PIRSR" id="PIRSR017269-1"/>
    </source>
</evidence>
<protein>
    <recommendedName>
        <fullName evidence="5">tRNA (adenine(58)-N(1))-methyltransferase TrmI</fullName>
        <ecNumber evidence="5">2.1.1.220</ecNumber>
    </recommendedName>
</protein>
<feature type="binding site" evidence="6">
    <location>
        <position position="170"/>
    </location>
    <ligand>
        <name>S-adenosyl-L-methionine</name>
        <dbReference type="ChEBI" id="CHEBI:59789"/>
    </ligand>
</feature>
<evidence type="ECO:0000313" key="8">
    <source>
        <dbReference type="EMBL" id="HEV08768.1"/>
    </source>
</evidence>
<dbReference type="Pfam" id="PF14801">
    <property type="entry name" value="TrmI-like_N"/>
    <property type="match status" value="1"/>
</dbReference>
<gene>
    <name evidence="8" type="ORF">ENO34_00010</name>
</gene>
<dbReference type="PIRSF" id="PIRSF017269">
    <property type="entry name" value="GCD14"/>
    <property type="match status" value="1"/>
</dbReference>
<sequence>MIKEGDTVHLKGKKDSFFVIVKQNEEFSTHKGTIKFNDIIGKNYGDTVLTHKGEEFLILKPTLYELIMFGIKRHTQIIYPKDSAYITLKLGLTSGMKVLESGIGSGGLTIVMANALNPDGRIYAYEKEEKFLKTAMKNLQLAKLDHIVVPHLQDLSEPIEEKDFDAAFIDVREPWLYIENVKKVLKRGAPIGFLVPTTNQIVEVLKELKRLNFIDIEVEEILQRHYKPVPDRLRPEDRMVAHTGYLIFAKNG</sequence>
<comment type="caution">
    <text evidence="8">The sequence shown here is derived from an EMBL/GenBank/DDBJ whole genome shotgun (WGS) entry which is preliminary data.</text>
</comment>
<dbReference type="GO" id="GO:0160107">
    <property type="term" value="F:tRNA (adenine(58)-N1)-methyltransferase activity"/>
    <property type="evidence" value="ECO:0007669"/>
    <property type="project" value="UniProtKB-EC"/>
</dbReference>
<dbReference type="EC" id="2.1.1.220" evidence="5"/>
<feature type="domain" description="tRNA (adenine(58)-N(1))-methyltransferase catalytic subunit TRM61 C-terminal" evidence="7">
    <location>
        <begin position="58"/>
        <end position="227"/>
    </location>
</feature>
<dbReference type="PROSITE" id="PS51620">
    <property type="entry name" value="SAM_TRM61"/>
    <property type="match status" value="1"/>
</dbReference>
<dbReference type="SUPFAM" id="SSF53335">
    <property type="entry name" value="S-adenosyl-L-methionine-dependent methyltransferases"/>
    <property type="match status" value="1"/>
</dbReference>
<feature type="binding site" evidence="6">
    <location>
        <begin position="105"/>
        <end position="108"/>
    </location>
    <ligand>
        <name>S-adenosyl-L-methionine</name>
        <dbReference type="ChEBI" id="CHEBI:59789"/>
    </ligand>
</feature>
<comment type="catalytic activity">
    <reaction evidence="5">
        <text>adenosine(58) in tRNA + S-adenosyl-L-methionine = N(1)-methyladenosine(58) in tRNA + S-adenosyl-L-homocysteine + H(+)</text>
        <dbReference type="Rhea" id="RHEA:43152"/>
        <dbReference type="Rhea" id="RHEA-COMP:10365"/>
        <dbReference type="Rhea" id="RHEA-COMP:10366"/>
        <dbReference type="ChEBI" id="CHEBI:15378"/>
        <dbReference type="ChEBI" id="CHEBI:57856"/>
        <dbReference type="ChEBI" id="CHEBI:59789"/>
        <dbReference type="ChEBI" id="CHEBI:74411"/>
        <dbReference type="ChEBI" id="CHEBI:74491"/>
        <dbReference type="EC" id="2.1.1.220"/>
    </reaction>
</comment>
<proteinExistence type="inferred from homology"/>
<feature type="binding site" evidence="6">
    <location>
        <position position="154"/>
    </location>
    <ligand>
        <name>S-adenosyl-L-methionine</name>
        <dbReference type="ChEBI" id="CHEBI:59789"/>
    </ligand>
</feature>
<dbReference type="PANTHER" id="PTHR12133">
    <property type="entry name" value="TRNA (ADENINE(58)-N(1))-METHYLTRANSFERASE"/>
    <property type="match status" value="1"/>
</dbReference>
<dbReference type="FunFam" id="3.10.330.20:FF:000003">
    <property type="entry name" value="tRNA (Adenine(58)-N(1))-methyltransferase, mitochondrial isoform X1"/>
    <property type="match status" value="1"/>
</dbReference>